<dbReference type="GO" id="GO:0009236">
    <property type="term" value="P:cobalamin biosynthetic process"/>
    <property type="evidence" value="ECO:0007669"/>
    <property type="project" value="UniProtKB-UniPathway"/>
</dbReference>
<comment type="catalytic activity">
    <reaction evidence="3">
        <text>adenosylcob(III)inamide + GTP = adenosylcob(III)inamide phosphate + GDP + H(+)</text>
        <dbReference type="Rhea" id="RHEA:15765"/>
        <dbReference type="ChEBI" id="CHEBI:2480"/>
        <dbReference type="ChEBI" id="CHEBI:15378"/>
        <dbReference type="ChEBI" id="CHEBI:37565"/>
        <dbReference type="ChEBI" id="CHEBI:58189"/>
        <dbReference type="ChEBI" id="CHEBI:58502"/>
        <dbReference type="EC" id="2.7.1.156"/>
    </reaction>
</comment>
<name>F7YVV7_9THEM</name>
<evidence type="ECO:0000256" key="5">
    <source>
        <dbReference type="ARBA" id="ARBA00004692"/>
    </source>
</evidence>
<evidence type="ECO:0000256" key="18">
    <source>
        <dbReference type="PIRSR" id="PIRSR006135-1"/>
    </source>
</evidence>
<keyword evidence="15 19" id="KW-0342">GTP-binding</keyword>
<dbReference type="KEGG" id="tta:Theth_1735"/>
<keyword evidence="10" id="KW-0169">Cobalamin biosynthesis</keyword>
<keyword evidence="14" id="KW-0067">ATP-binding</keyword>
<dbReference type="STRING" id="688269.Theth_1735"/>
<accession>F7YVV7</accession>
<dbReference type="SUPFAM" id="SSF52540">
    <property type="entry name" value="P-loop containing nucleoside triphosphate hydrolases"/>
    <property type="match status" value="1"/>
</dbReference>
<comment type="function">
    <text evidence="4">Catalyzes ATP-dependent phosphorylation of adenosylcobinamide and addition of GMP to adenosylcobinamide phosphate.</text>
</comment>
<organism evidence="20 21">
    <name type="scientific">Pseudothermotoga thermarum DSM 5069</name>
    <dbReference type="NCBI Taxonomy" id="688269"/>
    <lineage>
        <taxon>Bacteria</taxon>
        <taxon>Thermotogati</taxon>
        <taxon>Thermotogota</taxon>
        <taxon>Thermotogae</taxon>
        <taxon>Thermotogales</taxon>
        <taxon>Thermotogaceae</taxon>
        <taxon>Pseudothermotoga</taxon>
    </lineage>
</organism>
<gene>
    <name evidence="20" type="ORF">Theth_1735</name>
</gene>
<dbReference type="InterPro" id="IPR003203">
    <property type="entry name" value="CobU/CobP"/>
</dbReference>
<feature type="binding site" evidence="19">
    <location>
        <position position="80"/>
    </location>
    <ligand>
        <name>GTP</name>
        <dbReference type="ChEBI" id="CHEBI:37565"/>
    </ligand>
</feature>
<dbReference type="PATRIC" id="fig|688269.3.peg.1785"/>
<dbReference type="EC" id="2.7.1.156" evidence="8"/>
<evidence type="ECO:0000313" key="20">
    <source>
        <dbReference type="EMBL" id="AEH51779.1"/>
    </source>
</evidence>
<reference evidence="20 21" key="1">
    <citation type="submission" date="2010-11" db="EMBL/GenBank/DDBJ databases">
        <title>The complete genome of Thermotoga thermarum DSM 5069.</title>
        <authorList>
            <consortium name="US DOE Joint Genome Institute (JGI-PGF)"/>
            <person name="Lucas S."/>
            <person name="Copeland A."/>
            <person name="Lapidus A."/>
            <person name="Bruce D."/>
            <person name="Goodwin L."/>
            <person name="Pitluck S."/>
            <person name="Kyrpides N."/>
            <person name="Mavromatis K."/>
            <person name="Ivanova N."/>
            <person name="Zeytun A."/>
            <person name="Brettin T."/>
            <person name="Detter J.C."/>
            <person name="Tapia R."/>
            <person name="Han C."/>
            <person name="Land M."/>
            <person name="Hauser L."/>
            <person name="Markowitz V."/>
            <person name="Cheng J.-F."/>
            <person name="Hugenholtz P."/>
            <person name="Woyke T."/>
            <person name="Wu D."/>
            <person name="Spring S."/>
            <person name="Schroeder M."/>
            <person name="Brambilla E."/>
            <person name="Klenk H.-P."/>
            <person name="Eisen J.A."/>
        </authorList>
    </citation>
    <scope>NUCLEOTIDE SEQUENCE [LARGE SCALE GENOMIC DNA]</scope>
    <source>
        <strain evidence="20 21">DSM 5069</strain>
    </source>
</reference>
<evidence type="ECO:0000256" key="14">
    <source>
        <dbReference type="ARBA" id="ARBA00022840"/>
    </source>
</evidence>
<comment type="pathway">
    <text evidence="6">Cofactor biosynthesis; adenosylcobalamin biosynthesis; adenosylcobalamin from cob(II)yrinate a,c-diamide: step 5/7.</text>
</comment>
<evidence type="ECO:0000256" key="17">
    <source>
        <dbReference type="ARBA" id="ARBA00030571"/>
    </source>
</evidence>
<comment type="similarity">
    <text evidence="7">Belongs to the CobU/CobP family.</text>
</comment>
<evidence type="ECO:0000256" key="10">
    <source>
        <dbReference type="ARBA" id="ARBA00022573"/>
    </source>
</evidence>
<evidence type="ECO:0000256" key="4">
    <source>
        <dbReference type="ARBA" id="ARBA00003889"/>
    </source>
</evidence>
<dbReference type="AlphaFoldDB" id="F7YVV7"/>
<dbReference type="GO" id="GO:0005524">
    <property type="term" value="F:ATP binding"/>
    <property type="evidence" value="ECO:0007669"/>
    <property type="project" value="UniProtKB-KW"/>
</dbReference>
<dbReference type="EMBL" id="CP002351">
    <property type="protein sequence ID" value="AEH51779.1"/>
    <property type="molecule type" value="Genomic_DNA"/>
</dbReference>
<dbReference type="PANTHER" id="PTHR34848:SF1">
    <property type="entry name" value="BIFUNCTIONAL ADENOSYLCOBALAMIN BIOSYNTHESIS PROTEIN COBU"/>
    <property type="match status" value="1"/>
</dbReference>
<dbReference type="OrthoDB" id="9799422at2"/>
<feature type="binding site" evidence="19">
    <location>
        <begin position="30"/>
        <end position="32"/>
    </location>
    <ligand>
        <name>GTP</name>
        <dbReference type="ChEBI" id="CHEBI:37565"/>
    </ligand>
</feature>
<evidence type="ECO:0000256" key="8">
    <source>
        <dbReference type="ARBA" id="ARBA00012016"/>
    </source>
</evidence>
<dbReference type="HOGENOM" id="CLU_094161_0_1_0"/>
<evidence type="ECO:0000256" key="19">
    <source>
        <dbReference type="PIRSR" id="PIRSR006135-2"/>
    </source>
</evidence>
<dbReference type="PIRSF" id="PIRSF006135">
    <property type="entry name" value="CobU"/>
    <property type="match status" value="1"/>
</dbReference>
<feature type="binding site" evidence="19">
    <location>
        <position position="58"/>
    </location>
    <ligand>
        <name>GTP</name>
        <dbReference type="ChEBI" id="CHEBI:37565"/>
    </ligand>
</feature>
<evidence type="ECO:0000256" key="12">
    <source>
        <dbReference type="ARBA" id="ARBA00022741"/>
    </source>
</evidence>
<evidence type="ECO:0000256" key="7">
    <source>
        <dbReference type="ARBA" id="ARBA00007490"/>
    </source>
</evidence>
<keyword evidence="13 20" id="KW-0418">Kinase</keyword>
<keyword evidence="21" id="KW-1185">Reference proteome</keyword>
<comment type="catalytic activity">
    <reaction evidence="2">
        <text>adenosylcob(III)inamide phosphate + GTP + H(+) = adenosylcob(III)inamide-GDP + diphosphate</text>
        <dbReference type="Rhea" id="RHEA:22712"/>
        <dbReference type="ChEBI" id="CHEBI:15378"/>
        <dbReference type="ChEBI" id="CHEBI:33019"/>
        <dbReference type="ChEBI" id="CHEBI:37565"/>
        <dbReference type="ChEBI" id="CHEBI:58502"/>
        <dbReference type="ChEBI" id="CHEBI:60487"/>
        <dbReference type="EC" id="2.7.7.62"/>
    </reaction>
</comment>
<evidence type="ECO:0000256" key="15">
    <source>
        <dbReference type="ARBA" id="ARBA00023134"/>
    </source>
</evidence>
<evidence type="ECO:0000256" key="6">
    <source>
        <dbReference type="ARBA" id="ARBA00005159"/>
    </source>
</evidence>
<evidence type="ECO:0000256" key="11">
    <source>
        <dbReference type="ARBA" id="ARBA00022679"/>
    </source>
</evidence>
<dbReference type="UniPathway" id="UPA00148">
    <property type="reaction ID" value="UER00236"/>
</dbReference>
<dbReference type="InterPro" id="IPR027417">
    <property type="entry name" value="P-loop_NTPase"/>
</dbReference>
<comment type="catalytic activity">
    <reaction evidence="1">
        <text>adenosylcob(III)inamide + ATP = adenosylcob(III)inamide phosphate + ADP + H(+)</text>
        <dbReference type="Rhea" id="RHEA:15769"/>
        <dbReference type="ChEBI" id="CHEBI:2480"/>
        <dbReference type="ChEBI" id="CHEBI:15378"/>
        <dbReference type="ChEBI" id="CHEBI:30616"/>
        <dbReference type="ChEBI" id="CHEBI:58502"/>
        <dbReference type="ChEBI" id="CHEBI:456216"/>
        <dbReference type="EC" id="2.7.1.156"/>
    </reaction>
</comment>
<dbReference type="CDD" id="cd00544">
    <property type="entry name" value="CobU"/>
    <property type="match status" value="1"/>
</dbReference>
<proteinExistence type="inferred from homology"/>
<dbReference type="PANTHER" id="PTHR34848">
    <property type="match status" value="1"/>
</dbReference>
<evidence type="ECO:0000256" key="16">
    <source>
        <dbReference type="ARBA" id="ARBA00029570"/>
    </source>
</evidence>
<feature type="active site" description="GMP-histidine intermediate" evidence="18">
    <location>
        <position position="46"/>
    </location>
</feature>
<evidence type="ECO:0000256" key="1">
    <source>
        <dbReference type="ARBA" id="ARBA00000312"/>
    </source>
</evidence>
<sequence length="166" mass="19037">MILITGGVKSGKSRKALEIAKKFEKRAFIATGVGFDKEMKERIERHKKERGDDFVTFEEPLKIYEVISRIKDQFDVIVVDCLTTWLGNLFFEYQDDFETIERHVNLLLENLCGKELIVTNEVGLGVIPADFVTRKYVETLGKLNSLIAQRCDEVYLMVCGIGVRIK</sequence>
<dbReference type="Gene3D" id="3.40.50.300">
    <property type="entry name" value="P-loop containing nucleotide triphosphate hydrolases"/>
    <property type="match status" value="1"/>
</dbReference>
<keyword evidence="12 19" id="KW-0547">Nucleotide-binding</keyword>
<dbReference type="GO" id="GO:0043752">
    <property type="term" value="F:adenosylcobinamide kinase activity"/>
    <property type="evidence" value="ECO:0007669"/>
    <property type="project" value="UniProtKB-EC"/>
</dbReference>
<comment type="pathway">
    <text evidence="5">Cofactor biosynthesis; adenosylcobalamin biosynthesis; adenosylcobalamin from cob(II)yrinate a,c-diamide: step 6/7.</text>
</comment>
<feature type="binding site" evidence="19">
    <location>
        <begin position="47"/>
        <end position="50"/>
    </location>
    <ligand>
        <name>GTP</name>
        <dbReference type="ChEBI" id="CHEBI:37565"/>
    </ligand>
</feature>
<evidence type="ECO:0000256" key="13">
    <source>
        <dbReference type="ARBA" id="ARBA00022777"/>
    </source>
</evidence>
<dbReference type="eggNOG" id="COG2087">
    <property type="taxonomic scope" value="Bacteria"/>
</dbReference>
<protein>
    <recommendedName>
        <fullName evidence="16">Adenosylcobinamide kinase</fullName>
        <ecNumber evidence="8">2.7.1.156</ecNumber>
        <ecNumber evidence="9">2.7.7.62</ecNumber>
    </recommendedName>
    <alternativeName>
        <fullName evidence="17">Adenosylcobinamide-phosphate guanylyltransferase</fullName>
    </alternativeName>
</protein>
<dbReference type="GO" id="GO:0005525">
    <property type="term" value="F:GTP binding"/>
    <property type="evidence" value="ECO:0007669"/>
    <property type="project" value="UniProtKB-KW"/>
</dbReference>
<dbReference type="EC" id="2.7.7.62" evidence="9"/>
<keyword evidence="11 20" id="KW-0808">Transferase</keyword>
<dbReference type="GO" id="GO:0008820">
    <property type="term" value="F:cobinamide phosphate guanylyltransferase activity"/>
    <property type="evidence" value="ECO:0007669"/>
    <property type="project" value="UniProtKB-EC"/>
</dbReference>
<evidence type="ECO:0000256" key="9">
    <source>
        <dbReference type="ARBA" id="ARBA00012523"/>
    </source>
</evidence>
<dbReference type="RefSeq" id="WP_013932987.1">
    <property type="nucleotide sequence ID" value="NC_015707.1"/>
</dbReference>
<feature type="binding site" evidence="19">
    <location>
        <begin position="6"/>
        <end position="13"/>
    </location>
    <ligand>
        <name>GTP</name>
        <dbReference type="ChEBI" id="CHEBI:37565"/>
    </ligand>
</feature>
<evidence type="ECO:0000313" key="21">
    <source>
        <dbReference type="Proteomes" id="UP000006804"/>
    </source>
</evidence>
<dbReference type="Proteomes" id="UP000006804">
    <property type="component" value="Chromosome"/>
</dbReference>
<dbReference type="Pfam" id="PF02283">
    <property type="entry name" value="CobU"/>
    <property type="match status" value="1"/>
</dbReference>
<evidence type="ECO:0000256" key="3">
    <source>
        <dbReference type="ARBA" id="ARBA00001522"/>
    </source>
</evidence>
<evidence type="ECO:0000256" key="2">
    <source>
        <dbReference type="ARBA" id="ARBA00000711"/>
    </source>
</evidence>